<dbReference type="InterPro" id="IPR036390">
    <property type="entry name" value="WH_DNA-bd_sf"/>
</dbReference>
<dbReference type="SUPFAM" id="SSF46785">
    <property type="entry name" value="Winged helix' DNA-binding domain"/>
    <property type="match status" value="1"/>
</dbReference>
<dbReference type="PANTHER" id="PTHR30432">
    <property type="entry name" value="TRANSCRIPTIONAL REGULATOR MODE"/>
    <property type="match status" value="1"/>
</dbReference>
<proteinExistence type="predicted"/>
<dbReference type="PANTHER" id="PTHR30432:SF1">
    <property type="entry name" value="DNA-BINDING TRANSCRIPTIONAL DUAL REGULATOR MODE"/>
    <property type="match status" value="1"/>
</dbReference>
<dbReference type="KEGG" id="cna:AB433_05115"/>
<dbReference type="AlphaFoldDB" id="A0A0G3XLQ5"/>
<dbReference type="Proteomes" id="UP000035287">
    <property type="component" value="Chromosome"/>
</dbReference>
<dbReference type="OrthoDB" id="9800709at2"/>
<evidence type="ECO:0000313" key="2">
    <source>
        <dbReference type="Proteomes" id="UP000035287"/>
    </source>
</evidence>
<reference evidence="1 2" key="1">
    <citation type="submission" date="2015-06" db="EMBL/GenBank/DDBJ databases">
        <authorList>
            <person name="Zeng Y."/>
            <person name="Huang Y."/>
        </authorList>
    </citation>
    <scope>NUCLEOTIDE SEQUENCE [LARGE SCALE GENOMIC DNA]</scope>
    <source>
        <strain evidence="1 2">PQ-2</strain>
    </source>
</reference>
<dbReference type="STRING" id="1348774.AB433_05115"/>
<protein>
    <submittedName>
        <fullName evidence="1">ModE family transcriptional regulator</fullName>
    </submittedName>
</protein>
<dbReference type="RefSeq" id="WP_047823360.1">
    <property type="nucleotide sequence ID" value="NZ_CP011770.1"/>
</dbReference>
<dbReference type="Gene3D" id="1.10.10.10">
    <property type="entry name" value="Winged helix-like DNA-binding domain superfamily/Winged helix DNA-binding domain"/>
    <property type="match status" value="1"/>
</dbReference>
<dbReference type="InterPro" id="IPR036388">
    <property type="entry name" value="WH-like_DNA-bd_sf"/>
</dbReference>
<name>A0A0G3XLQ5_9SPHN</name>
<gene>
    <name evidence="1" type="ORF">AB433_05115</name>
</gene>
<accession>A0A0G3XLQ5</accession>
<dbReference type="PATRIC" id="fig|1348774.3.peg.1073"/>
<keyword evidence="2" id="KW-1185">Reference proteome</keyword>
<dbReference type="InterPro" id="IPR051815">
    <property type="entry name" value="Molybdate_resp_trans_reg"/>
</dbReference>
<organism evidence="1 2">
    <name type="scientific">Croceicoccus naphthovorans</name>
    <dbReference type="NCBI Taxonomy" id="1348774"/>
    <lineage>
        <taxon>Bacteria</taxon>
        <taxon>Pseudomonadati</taxon>
        <taxon>Pseudomonadota</taxon>
        <taxon>Alphaproteobacteria</taxon>
        <taxon>Sphingomonadales</taxon>
        <taxon>Erythrobacteraceae</taxon>
        <taxon>Croceicoccus</taxon>
    </lineage>
</organism>
<dbReference type="EMBL" id="CP011770">
    <property type="protein sequence ID" value="AKM11549.1"/>
    <property type="molecule type" value="Genomic_DNA"/>
</dbReference>
<sequence>MAGNARIKIKVQIFCGEEIAMGPGKADLMEAIAATGSISAAARDMGMSYRRAWLLVDAMNRCWTEPLVRTKPGGAARSGAELSELGRTVLSDYRDLQEAVARTGSDSRWHGLETKIRPAPVPAKP</sequence>
<evidence type="ECO:0000313" key="1">
    <source>
        <dbReference type="EMBL" id="AKM11549.1"/>
    </source>
</evidence>